<evidence type="ECO:0000256" key="6">
    <source>
        <dbReference type="ARBA" id="ARBA00022777"/>
    </source>
</evidence>
<evidence type="ECO:0000256" key="8">
    <source>
        <dbReference type="ARBA" id="ARBA00023012"/>
    </source>
</evidence>
<dbReference type="Gene3D" id="3.30.565.10">
    <property type="entry name" value="Histidine kinase-like ATPase, C-terminal domain"/>
    <property type="match status" value="1"/>
</dbReference>
<evidence type="ECO:0000256" key="4">
    <source>
        <dbReference type="ARBA" id="ARBA00022679"/>
    </source>
</evidence>
<evidence type="ECO:0000259" key="10">
    <source>
        <dbReference type="PROSITE" id="PS50113"/>
    </source>
</evidence>
<dbReference type="AlphaFoldDB" id="A0A2P5P8K2"/>
<dbReference type="InterPro" id="IPR004358">
    <property type="entry name" value="Sig_transdc_His_kin-like_C"/>
</dbReference>
<evidence type="ECO:0000313" key="12">
    <source>
        <dbReference type="Proteomes" id="UP000235653"/>
    </source>
</evidence>
<keyword evidence="5" id="KW-0547">Nucleotide-binding</keyword>
<evidence type="ECO:0000256" key="1">
    <source>
        <dbReference type="ARBA" id="ARBA00000085"/>
    </source>
</evidence>
<dbReference type="SUPFAM" id="SSF47384">
    <property type="entry name" value="Homodimeric domain of signal transducing histidine kinase"/>
    <property type="match status" value="1"/>
</dbReference>
<keyword evidence="7" id="KW-0067">ATP-binding</keyword>
<proteinExistence type="predicted"/>
<reference evidence="11 12" key="1">
    <citation type="journal article" date="2017" name="ISME J.">
        <title>Grape pomace compost harbors organohalide-respiring Dehalogenimonas species with novel reductive dehalogenase genes.</title>
        <authorList>
            <person name="Yang Y."/>
            <person name="Higgins S.A."/>
            <person name="Yan J."/>
            <person name="Simsir B."/>
            <person name="Chourey K."/>
            <person name="Iyer R."/>
            <person name="Hettich R.L."/>
            <person name="Baldwin B."/>
            <person name="Ogles D.M."/>
            <person name="Loffler F.E."/>
        </authorList>
    </citation>
    <scope>NUCLEOTIDE SEQUENCE [LARGE SCALE GENOMIC DNA]</scope>
    <source>
        <strain evidence="11 12">GP</strain>
    </source>
</reference>
<sequence>MLRSASEWNSAWCGRPRNGGRLSMPYQRPFRSRTAILRSSGLTRLSPKALKTSPENLVGKTCYEVSHGSTEPVSGCPHVQTLKKGVPAEVEIHNAEMGTYTIVSTYPMFSPSGEVVASVHISQDITERKRMQEKLMVTDRLASVGELAAGIAHEINNPLTGVLGFSELVPSSDIPVAIRQDVETIHSEAQRAVDVVKNLLVFARRHNQSRQELSVNEVIDKVLALRAYEQKINNIVVVTDFAEDLPAITADYFQLQQVFLNIVINAEFFMSRAHGRGKLLISIRLVEEASAIRITFVDDVPGIAIDTLPRLFDPFFTTKDVGQGTGLGLSISHGIVQAHGGRIWAECEPGKGAAFFIELPLSTPSSSEVQYVVR</sequence>
<dbReference type="Pfam" id="PF00512">
    <property type="entry name" value="HisKA"/>
    <property type="match status" value="1"/>
</dbReference>
<keyword evidence="4" id="KW-0808">Transferase</keyword>
<evidence type="ECO:0000256" key="5">
    <source>
        <dbReference type="ARBA" id="ARBA00022741"/>
    </source>
</evidence>
<dbReference type="Proteomes" id="UP000235653">
    <property type="component" value="Unassembled WGS sequence"/>
</dbReference>
<keyword evidence="12" id="KW-1185">Reference proteome</keyword>
<dbReference type="Pfam" id="PF02518">
    <property type="entry name" value="HATPase_c"/>
    <property type="match status" value="1"/>
</dbReference>
<keyword evidence="3" id="KW-0597">Phosphoprotein</keyword>
<evidence type="ECO:0000256" key="7">
    <source>
        <dbReference type="ARBA" id="ARBA00022840"/>
    </source>
</evidence>
<dbReference type="InterPro" id="IPR036890">
    <property type="entry name" value="HATPase_C_sf"/>
</dbReference>
<keyword evidence="8" id="KW-0902">Two-component regulatory system</keyword>
<dbReference type="SUPFAM" id="SSF55785">
    <property type="entry name" value="PYP-like sensor domain (PAS domain)"/>
    <property type="match status" value="1"/>
</dbReference>
<dbReference type="SMART" id="SM00388">
    <property type="entry name" value="HisKA"/>
    <property type="match status" value="1"/>
</dbReference>
<name>A0A2P5P8K2_9CHLR</name>
<dbReference type="PROSITE" id="PS50109">
    <property type="entry name" value="HIS_KIN"/>
    <property type="match status" value="1"/>
</dbReference>
<dbReference type="InterPro" id="IPR003594">
    <property type="entry name" value="HATPase_dom"/>
</dbReference>
<dbReference type="PROSITE" id="PS50113">
    <property type="entry name" value="PAC"/>
    <property type="match status" value="1"/>
</dbReference>
<dbReference type="Gene3D" id="1.10.287.130">
    <property type="match status" value="1"/>
</dbReference>
<evidence type="ECO:0000313" key="11">
    <source>
        <dbReference type="EMBL" id="PPD58624.1"/>
    </source>
</evidence>
<dbReference type="SUPFAM" id="SSF55874">
    <property type="entry name" value="ATPase domain of HSP90 chaperone/DNA topoisomerase II/histidine kinase"/>
    <property type="match status" value="1"/>
</dbReference>
<evidence type="ECO:0000256" key="2">
    <source>
        <dbReference type="ARBA" id="ARBA00012438"/>
    </source>
</evidence>
<dbReference type="SMART" id="SM00387">
    <property type="entry name" value="HATPase_c"/>
    <property type="match status" value="1"/>
</dbReference>
<dbReference type="GO" id="GO:0005524">
    <property type="term" value="F:ATP binding"/>
    <property type="evidence" value="ECO:0007669"/>
    <property type="project" value="UniProtKB-KW"/>
</dbReference>
<dbReference type="InterPro" id="IPR035965">
    <property type="entry name" value="PAS-like_dom_sf"/>
</dbReference>
<dbReference type="InterPro" id="IPR000700">
    <property type="entry name" value="PAS-assoc_C"/>
</dbReference>
<feature type="domain" description="PAC" evidence="10">
    <location>
        <begin position="86"/>
        <end position="137"/>
    </location>
</feature>
<dbReference type="InterPro" id="IPR005467">
    <property type="entry name" value="His_kinase_dom"/>
</dbReference>
<feature type="domain" description="Histidine kinase" evidence="9">
    <location>
        <begin position="150"/>
        <end position="363"/>
    </location>
</feature>
<gene>
    <name evidence="11" type="ORF">JP09_001725</name>
</gene>
<dbReference type="PANTHER" id="PTHR43065">
    <property type="entry name" value="SENSOR HISTIDINE KINASE"/>
    <property type="match status" value="1"/>
</dbReference>
<accession>A0A2P5P8K2</accession>
<dbReference type="EMBL" id="JQAN02000006">
    <property type="protein sequence ID" value="PPD58624.1"/>
    <property type="molecule type" value="Genomic_DNA"/>
</dbReference>
<comment type="catalytic activity">
    <reaction evidence="1">
        <text>ATP + protein L-histidine = ADP + protein N-phospho-L-histidine.</text>
        <dbReference type="EC" id="2.7.13.3"/>
    </reaction>
</comment>
<dbReference type="Gene3D" id="3.30.450.20">
    <property type="entry name" value="PAS domain"/>
    <property type="match status" value="1"/>
</dbReference>
<organism evidence="11 12">
    <name type="scientific">Dehalogenimonas etheniformans</name>
    <dbReference type="NCBI Taxonomy" id="1536648"/>
    <lineage>
        <taxon>Bacteria</taxon>
        <taxon>Bacillati</taxon>
        <taxon>Chloroflexota</taxon>
        <taxon>Dehalococcoidia</taxon>
        <taxon>Dehalococcoidales</taxon>
        <taxon>Dehalococcoidaceae</taxon>
        <taxon>Dehalogenimonas</taxon>
    </lineage>
</organism>
<dbReference type="CDD" id="cd00082">
    <property type="entry name" value="HisKA"/>
    <property type="match status" value="1"/>
</dbReference>
<dbReference type="InterPro" id="IPR003661">
    <property type="entry name" value="HisK_dim/P_dom"/>
</dbReference>
<dbReference type="GO" id="GO:0000155">
    <property type="term" value="F:phosphorelay sensor kinase activity"/>
    <property type="evidence" value="ECO:0007669"/>
    <property type="project" value="InterPro"/>
</dbReference>
<dbReference type="EC" id="2.7.13.3" evidence="2"/>
<protein>
    <recommendedName>
        <fullName evidence="2">histidine kinase</fullName>
        <ecNumber evidence="2">2.7.13.3</ecNumber>
    </recommendedName>
</protein>
<dbReference type="InterPro" id="IPR036097">
    <property type="entry name" value="HisK_dim/P_sf"/>
</dbReference>
<dbReference type="PRINTS" id="PR00344">
    <property type="entry name" value="BCTRLSENSOR"/>
</dbReference>
<keyword evidence="6" id="KW-0418">Kinase</keyword>
<comment type="caution">
    <text evidence="11">The sequence shown here is derived from an EMBL/GenBank/DDBJ whole genome shotgun (WGS) entry which is preliminary data.</text>
</comment>
<evidence type="ECO:0000259" key="9">
    <source>
        <dbReference type="PROSITE" id="PS50109"/>
    </source>
</evidence>
<evidence type="ECO:0000256" key="3">
    <source>
        <dbReference type="ARBA" id="ARBA00022553"/>
    </source>
</evidence>
<dbReference type="PANTHER" id="PTHR43065:SF10">
    <property type="entry name" value="PEROXIDE STRESS-ACTIVATED HISTIDINE KINASE MAK3"/>
    <property type="match status" value="1"/>
</dbReference>